<feature type="region of interest" description="Disordered" evidence="1">
    <location>
        <begin position="600"/>
        <end position="657"/>
    </location>
</feature>
<dbReference type="OrthoDB" id="4507197at2759"/>
<proteinExistence type="predicted"/>
<dbReference type="Proteomes" id="UP000000560">
    <property type="component" value="Chromosome V"/>
</dbReference>
<reference evidence="3" key="2">
    <citation type="journal article" date="2009" name="Fungal Genet. Biol.">
        <title>The 2008 update of the Aspergillus nidulans genome annotation: a community effort.</title>
        <authorList>
            <person name="Wortman J.R."/>
            <person name="Gilsenan J.M."/>
            <person name="Joardar V."/>
            <person name="Deegan J."/>
            <person name="Clutterbuck J."/>
            <person name="Andersen M.R."/>
            <person name="Archer D."/>
            <person name="Bencina M."/>
            <person name="Braus G."/>
            <person name="Coutinho P."/>
            <person name="von Dohren H."/>
            <person name="Doonan J."/>
            <person name="Driessen A.J."/>
            <person name="Durek P."/>
            <person name="Espeso E."/>
            <person name="Fekete E."/>
            <person name="Flipphi M."/>
            <person name="Estrada C.G."/>
            <person name="Geysens S."/>
            <person name="Goldman G."/>
            <person name="de Groot P.W."/>
            <person name="Hansen K."/>
            <person name="Harris S.D."/>
            <person name="Heinekamp T."/>
            <person name="Helmstaedt K."/>
            <person name="Henrissat B."/>
            <person name="Hofmann G."/>
            <person name="Homan T."/>
            <person name="Horio T."/>
            <person name="Horiuchi H."/>
            <person name="James S."/>
            <person name="Jones M."/>
            <person name="Karaffa L."/>
            <person name="Karanyi Z."/>
            <person name="Kato M."/>
            <person name="Keller N."/>
            <person name="Kelly D.E."/>
            <person name="Kiel J.A."/>
            <person name="Kim J.M."/>
            <person name="van der Klei I.J."/>
            <person name="Klis F.M."/>
            <person name="Kovalchuk A."/>
            <person name="Krasevec N."/>
            <person name="Kubicek C.P."/>
            <person name="Liu B."/>
            <person name="Maccabe A."/>
            <person name="Meyer V."/>
            <person name="Mirabito P."/>
            <person name="Miskei M."/>
            <person name="Mos M."/>
            <person name="Mullins J."/>
            <person name="Nelson D.R."/>
            <person name="Nielsen J."/>
            <person name="Oakley B.R."/>
            <person name="Osmani S.A."/>
            <person name="Pakula T."/>
            <person name="Paszewski A."/>
            <person name="Paulsen I."/>
            <person name="Pilsyk S."/>
            <person name="Pocsi I."/>
            <person name="Punt P.J."/>
            <person name="Ram A.F."/>
            <person name="Ren Q."/>
            <person name="Robellet X."/>
            <person name="Robson G."/>
            <person name="Seiboth B."/>
            <person name="van Solingen P."/>
            <person name="Specht T."/>
            <person name="Sun J."/>
            <person name="Taheri-Talesh N."/>
            <person name="Takeshita N."/>
            <person name="Ussery D."/>
            <person name="vanKuyk P.A."/>
            <person name="Visser H."/>
            <person name="van de Vondervoort P.J."/>
            <person name="de Vries R.P."/>
            <person name="Walton J."/>
            <person name="Xiang X."/>
            <person name="Xiong Y."/>
            <person name="Zeng A.P."/>
            <person name="Brandt B.W."/>
            <person name="Cornell M.J."/>
            <person name="van den Hondel C.A."/>
            <person name="Visser J."/>
            <person name="Oliver S.G."/>
            <person name="Turner G."/>
        </authorList>
    </citation>
    <scope>GENOME REANNOTATION</scope>
    <source>
        <strain evidence="3">FGSC A4 / ATCC 38163 / CBS 112.46 / NRRL 194 / M139</strain>
    </source>
</reference>
<dbReference type="GeneID" id="2871533"/>
<feature type="region of interest" description="Disordered" evidence="1">
    <location>
        <begin position="352"/>
        <end position="373"/>
    </location>
</feature>
<sequence length="787" mass="86624">MAGPDPGPGSCAYPPYAGKPAAWAASSYQWHAVPTQSEPLPVPGDLYQYNAQALAAGAWLDPASLPGACACRGQSTGQAGAAIVISPGSLAAGVPNLQELAPGAHLIITAKIKARAADDEQQARETADSETLHDANPWLRMTRWARYLAGVHFPDLIDVVTPPDPDDADPASQATQRVWDAMIWLACQPLSQLTGLLMGQLMGLPDGLGGPAEPADRADGLSARWSPDPMAPDLDPRRIEPFVMTPLETTCLEFCIELLNQKIKVHEYESPLVCAMAVLGRGEQGWRDTDSYPPIISRVLKVARFLVVQKALWLDPEHWEIIRMWVAASEQGAWAGEAADQELGWLMEDEGYASAPSPPSSNETPSSPPQGRAITRMPRSQLLFQAGVDWMVQKFMVRGQHGPVEVLLDWRTFGLKIHYNTTTPGHVTWMGQERLLYKEMDFTMGHLLCQPNQEQWPPIPWHQLFDNPTKGTPGWSFLQDPRTPWPVTGGTWLVDRIAGEPAVARAFTTQGAVSPTKLQKYFQQVARFKEKLALAMHLTGGAPVRAPELLSIQHVNTKNNWQRNIFIKDGMVVEVGELVVWYLWLVLLFVRQLAVTWGQIRPSNPRPSPRASNPNPSSSSPSNPQPSNARPSNPRARNPAPSPPHRSPYVWGPDVGTGREWPSERLREVLKRESEASIGAQHALNITNYQDIAVGISRQFLRPSSIFPNNIQAEQEQEMAAMEVDKEESIGNIADKQAGHTPHVAGMVYGRESTEFAGSTTTRRLRFWDIDKLSSVSSGCGAEPKFI</sequence>
<organism evidence="2 3">
    <name type="scientific">Emericella nidulans (strain FGSC A4 / ATCC 38163 / CBS 112.46 / NRRL 194 / M139)</name>
    <name type="common">Aspergillus nidulans</name>
    <dbReference type="NCBI Taxonomy" id="227321"/>
    <lineage>
        <taxon>Eukaryota</taxon>
        <taxon>Fungi</taxon>
        <taxon>Dikarya</taxon>
        <taxon>Ascomycota</taxon>
        <taxon>Pezizomycotina</taxon>
        <taxon>Eurotiomycetes</taxon>
        <taxon>Eurotiomycetidae</taxon>
        <taxon>Eurotiales</taxon>
        <taxon>Aspergillaceae</taxon>
        <taxon>Aspergillus</taxon>
        <taxon>Aspergillus subgen. Nidulantes</taxon>
    </lineage>
</organism>
<dbReference type="KEGG" id="ani:ANIA_05248"/>
<evidence type="ECO:0000313" key="3">
    <source>
        <dbReference type="Proteomes" id="UP000000560"/>
    </source>
</evidence>
<accession>Q5B2I2</accession>
<evidence type="ECO:0000256" key="1">
    <source>
        <dbReference type="SAM" id="MobiDB-lite"/>
    </source>
</evidence>
<reference evidence="3" key="1">
    <citation type="journal article" date="2005" name="Nature">
        <title>Sequencing of Aspergillus nidulans and comparative analysis with A. fumigatus and A. oryzae.</title>
        <authorList>
            <person name="Galagan J.E."/>
            <person name="Calvo S.E."/>
            <person name="Cuomo C."/>
            <person name="Ma L.J."/>
            <person name="Wortman J.R."/>
            <person name="Batzoglou S."/>
            <person name="Lee S.I."/>
            <person name="Basturkmen M."/>
            <person name="Spevak C.C."/>
            <person name="Clutterbuck J."/>
            <person name="Kapitonov V."/>
            <person name="Jurka J."/>
            <person name="Scazzocchio C."/>
            <person name="Farman M."/>
            <person name="Butler J."/>
            <person name="Purcell S."/>
            <person name="Harris S."/>
            <person name="Braus G.H."/>
            <person name="Draht O."/>
            <person name="Busch S."/>
            <person name="D'Enfert C."/>
            <person name="Bouchier C."/>
            <person name="Goldman G.H."/>
            <person name="Bell-Pedersen D."/>
            <person name="Griffiths-Jones S."/>
            <person name="Doonan J.H."/>
            <person name="Yu J."/>
            <person name="Vienken K."/>
            <person name="Pain A."/>
            <person name="Freitag M."/>
            <person name="Selker E.U."/>
            <person name="Archer D.B."/>
            <person name="Penalva M.A."/>
            <person name="Oakley B.R."/>
            <person name="Momany M."/>
            <person name="Tanaka T."/>
            <person name="Kumagai T."/>
            <person name="Asai K."/>
            <person name="Machida M."/>
            <person name="Nierman W.C."/>
            <person name="Denning D.W."/>
            <person name="Caddick M."/>
            <person name="Hynes M."/>
            <person name="Paoletti M."/>
            <person name="Fischer R."/>
            <person name="Miller B."/>
            <person name="Dyer P."/>
            <person name="Sachs M.S."/>
            <person name="Osmani S.A."/>
            <person name="Birren B.W."/>
        </authorList>
    </citation>
    <scope>NUCLEOTIDE SEQUENCE [LARGE SCALE GENOMIC DNA]</scope>
    <source>
        <strain evidence="3">FGSC A4 / ATCC 38163 / CBS 112.46 / NRRL 194 / M139</strain>
    </source>
</reference>
<dbReference type="AlphaFoldDB" id="Q5B2I2"/>
<dbReference type="RefSeq" id="XP_662852.1">
    <property type="nucleotide sequence ID" value="XM_657760.1"/>
</dbReference>
<protein>
    <submittedName>
        <fullName evidence="2">Uncharacterized protein</fullName>
    </submittedName>
</protein>
<dbReference type="STRING" id="227321.Q5B2I2"/>
<name>Q5B2I2_EMENI</name>
<gene>
    <name evidence="2" type="ORF">ANIA_05248</name>
</gene>
<evidence type="ECO:0000313" key="2">
    <source>
        <dbReference type="EMBL" id="CBF82248.1"/>
    </source>
</evidence>
<feature type="compositionally biased region" description="Low complexity" evidence="1">
    <location>
        <begin position="609"/>
        <end position="639"/>
    </location>
</feature>
<keyword evidence="3" id="KW-1185">Reference proteome</keyword>
<dbReference type="OMA" id="RAITRMP"/>
<dbReference type="InParanoid" id="Q5B2I2"/>
<dbReference type="EMBL" id="BN001305">
    <property type="protein sequence ID" value="CBF82248.1"/>
    <property type="molecule type" value="Genomic_DNA"/>
</dbReference>
<dbReference type="eggNOG" id="KOG0351">
    <property type="taxonomic scope" value="Eukaryota"/>
</dbReference>
<accession>C8VH42</accession>
<dbReference type="HOGENOM" id="CLU_001104_1_0_1"/>